<dbReference type="Pfam" id="PF13646">
    <property type="entry name" value="HEAT_2"/>
    <property type="match status" value="2"/>
</dbReference>
<evidence type="ECO:0000256" key="2">
    <source>
        <dbReference type="ARBA" id="ARBA00022738"/>
    </source>
</evidence>
<evidence type="ECO:0000313" key="3">
    <source>
        <dbReference type="EMBL" id="MBD2179754.1"/>
    </source>
</evidence>
<sequence length="220" mass="23800">MNALNINNSEGSRDLDIAWLIQQLRRASTPTDTVSLIQTLSARKTTVENTEEIIAAFIEILSHHHPSVPAAAVEGLVKLAPHSVEPLIAAFRASADHGLQAYIVQALAKIGDGRALDLLLEVVGVEVANHCQGNVRRVAARGLGRIGSTSGDLEMIKRAIEKLTWALLKTEDWALRYAATVSLQEIATVEAIASLQQALTQEQDNTVQTRIKTALEEVTS</sequence>
<protein>
    <submittedName>
        <fullName evidence="3">HEAT repeat domain-containing protein</fullName>
    </submittedName>
</protein>
<dbReference type="EMBL" id="JACJPW010000002">
    <property type="protein sequence ID" value="MBD2179754.1"/>
    <property type="molecule type" value="Genomic_DNA"/>
</dbReference>
<organism evidence="3 4">
    <name type="scientific">Aerosakkonema funiforme FACHB-1375</name>
    <dbReference type="NCBI Taxonomy" id="2949571"/>
    <lineage>
        <taxon>Bacteria</taxon>
        <taxon>Bacillati</taxon>
        <taxon>Cyanobacteriota</taxon>
        <taxon>Cyanophyceae</taxon>
        <taxon>Oscillatoriophycideae</taxon>
        <taxon>Aerosakkonematales</taxon>
        <taxon>Aerosakkonemataceae</taxon>
        <taxon>Aerosakkonema</taxon>
    </lineage>
</organism>
<comment type="caution">
    <text evidence="3">The sequence shown here is derived from an EMBL/GenBank/DDBJ whole genome shotgun (WGS) entry which is preliminary data.</text>
</comment>
<dbReference type="InterPro" id="IPR016024">
    <property type="entry name" value="ARM-type_fold"/>
</dbReference>
<keyword evidence="4" id="KW-1185">Reference proteome</keyword>
<keyword evidence="1" id="KW-0042">Antenna complex</keyword>
<dbReference type="InterPro" id="IPR004155">
    <property type="entry name" value="PBS_lyase_HEAT"/>
</dbReference>
<proteinExistence type="predicted"/>
<keyword evidence="2" id="KW-0605">Phycobilisome</keyword>
<dbReference type="SMART" id="SM00567">
    <property type="entry name" value="EZ_HEAT"/>
    <property type="match status" value="3"/>
</dbReference>
<accession>A0A926ZEK8</accession>
<reference evidence="3" key="2">
    <citation type="submission" date="2020-08" db="EMBL/GenBank/DDBJ databases">
        <authorList>
            <person name="Chen M."/>
            <person name="Teng W."/>
            <person name="Zhao L."/>
            <person name="Hu C."/>
            <person name="Zhou Y."/>
            <person name="Han B."/>
            <person name="Song L."/>
            <person name="Shu W."/>
        </authorList>
    </citation>
    <scope>NUCLEOTIDE SEQUENCE</scope>
    <source>
        <strain evidence="3">FACHB-1375</strain>
    </source>
</reference>
<dbReference type="RefSeq" id="WP_190461267.1">
    <property type="nucleotide sequence ID" value="NZ_JACJPW010000002.1"/>
</dbReference>
<dbReference type="GO" id="GO:0016491">
    <property type="term" value="F:oxidoreductase activity"/>
    <property type="evidence" value="ECO:0007669"/>
    <property type="project" value="TreeGrafter"/>
</dbReference>
<dbReference type="AlphaFoldDB" id="A0A926ZEK8"/>
<dbReference type="Gene3D" id="1.25.10.10">
    <property type="entry name" value="Leucine-rich Repeat Variant"/>
    <property type="match status" value="1"/>
</dbReference>
<evidence type="ECO:0000256" key="1">
    <source>
        <dbReference type="ARBA" id="ARBA00022549"/>
    </source>
</evidence>
<dbReference type="Proteomes" id="UP000641646">
    <property type="component" value="Unassembled WGS sequence"/>
</dbReference>
<dbReference type="PANTHER" id="PTHR12697:SF5">
    <property type="entry name" value="DEOXYHYPUSINE HYDROXYLASE"/>
    <property type="match status" value="1"/>
</dbReference>
<dbReference type="InterPro" id="IPR011989">
    <property type="entry name" value="ARM-like"/>
</dbReference>
<dbReference type="GO" id="GO:0030089">
    <property type="term" value="C:phycobilisome"/>
    <property type="evidence" value="ECO:0007669"/>
    <property type="project" value="UniProtKB-KW"/>
</dbReference>
<evidence type="ECO:0000313" key="4">
    <source>
        <dbReference type="Proteomes" id="UP000641646"/>
    </source>
</evidence>
<dbReference type="PANTHER" id="PTHR12697">
    <property type="entry name" value="PBS LYASE HEAT-LIKE PROTEIN"/>
    <property type="match status" value="1"/>
</dbReference>
<dbReference type="SUPFAM" id="SSF48371">
    <property type="entry name" value="ARM repeat"/>
    <property type="match status" value="1"/>
</dbReference>
<gene>
    <name evidence="3" type="ORF">H6G03_01285</name>
</gene>
<reference evidence="3" key="1">
    <citation type="journal article" date="2015" name="ISME J.">
        <title>Draft Genome Sequence of Streptomyces incarnatus NRRL8089, which Produces the Nucleoside Antibiotic Sinefungin.</title>
        <authorList>
            <person name="Oshima K."/>
            <person name="Hattori M."/>
            <person name="Shimizu H."/>
            <person name="Fukuda K."/>
            <person name="Nemoto M."/>
            <person name="Inagaki K."/>
            <person name="Tamura T."/>
        </authorList>
    </citation>
    <scope>NUCLEOTIDE SEQUENCE</scope>
    <source>
        <strain evidence="3">FACHB-1375</strain>
    </source>
</reference>
<name>A0A926ZEK8_9CYAN</name>